<dbReference type="Gene3D" id="2.40.50.140">
    <property type="entry name" value="Nucleic acid-binding proteins"/>
    <property type="match status" value="1"/>
</dbReference>
<accession>A0ABW5A7Z6</accession>
<dbReference type="GO" id="GO:0005524">
    <property type="term" value="F:ATP binding"/>
    <property type="evidence" value="ECO:0007669"/>
    <property type="project" value="UniProtKB-KW"/>
</dbReference>
<keyword evidence="6" id="KW-1185">Reference proteome</keyword>
<dbReference type="PANTHER" id="PTHR42781:SF4">
    <property type="entry name" value="SPERMIDINE_PUTRESCINE IMPORT ATP-BINDING PROTEIN POTA"/>
    <property type="match status" value="1"/>
</dbReference>
<dbReference type="Gene3D" id="2.40.50.100">
    <property type="match status" value="1"/>
</dbReference>
<dbReference type="Proteomes" id="UP001597413">
    <property type="component" value="Unassembled WGS sequence"/>
</dbReference>
<name>A0ABW5A7Z6_9RHOB</name>
<dbReference type="InterPro" id="IPR017871">
    <property type="entry name" value="ABC_transporter-like_CS"/>
</dbReference>
<reference evidence="6" key="1">
    <citation type="journal article" date="2019" name="Int. J. Syst. Evol. Microbiol.">
        <title>The Global Catalogue of Microorganisms (GCM) 10K type strain sequencing project: providing services to taxonomists for standard genome sequencing and annotation.</title>
        <authorList>
            <consortium name="The Broad Institute Genomics Platform"/>
            <consortium name="The Broad Institute Genome Sequencing Center for Infectious Disease"/>
            <person name="Wu L."/>
            <person name="Ma J."/>
        </authorList>
    </citation>
    <scope>NUCLEOTIDE SEQUENCE [LARGE SCALE GENOMIC DNA]</scope>
    <source>
        <strain evidence="6">CCUG 55131</strain>
    </source>
</reference>
<dbReference type="EMBL" id="JBHUIX010000011">
    <property type="protein sequence ID" value="MFD2174372.1"/>
    <property type="molecule type" value="Genomic_DNA"/>
</dbReference>
<dbReference type="Pfam" id="PF08402">
    <property type="entry name" value="TOBE_2"/>
    <property type="match status" value="1"/>
</dbReference>
<dbReference type="InterPro" id="IPR003593">
    <property type="entry name" value="AAA+_ATPase"/>
</dbReference>
<evidence type="ECO:0000256" key="3">
    <source>
        <dbReference type="ARBA" id="ARBA00022840"/>
    </source>
</evidence>
<keyword evidence="2" id="KW-0547">Nucleotide-binding</keyword>
<sequence>MSARPPKSLSPIVTLDGVTKSFGSFKALHETSFSIGEGEFVTLLGPSGCGKTTTLRLIGGFELPTTGKIGIAGQDVTLNPPYRRPVNTVFQDYALFPHMTVAENVAYGLTVRGSNVARSDIPRQVADVLEMVGLSQMGGKRPGALSGGQKQRVAMARALIRKPRVLLLDEPLSALDVKLREVMQVELKRLHRELGITFLMVTHDQTEALALSNRIVVMEAGRIRQIGTPNDLYDRPATPYVADFIGATNLIEARYEGREADVDVISLPGGAKLRRKTSGNGGFHPGSAVLIGIRPEHLHPAAGDNLLQGKVVDTLFHGDSIRLEFLPDGATQPAFAQLARGSSLCADALRPGQPICFAVAPENVMLFAKVAA</sequence>
<dbReference type="InterPro" id="IPR027417">
    <property type="entry name" value="P-loop_NTPase"/>
</dbReference>
<keyword evidence="1" id="KW-0813">Transport</keyword>
<dbReference type="RefSeq" id="WP_377389796.1">
    <property type="nucleotide sequence ID" value="NZ_JBHUIX010000011.1"/>
</dbReference>
<gene>
    <name evidence="5" type="ORF">ACFSM0_09750</name>
</gene>
<dbReference type="Gene3D" id="3.40.50.300">
    <property type="entry name" value="P-loop containing nucleotide triphosphate hydrolases"/>
    <property type="match status" value="1"/>
</dbReference>
<dbReference type="PANTHER" id="PTHR42781">
    <property type="entry name" value="SPERMIDINE/PUTRESCINE IMPORT ATP-BINDING PROTEIN POTA"/>
    <property type="match status" value="1"/>
</dbReference>
<organism evidence="5 6">
    <name type="scientific">Rhodobacter lacus</name>
    <dbReference type="NCBI Taxonomy" id="1641972"/>
    <lineage>
        <taxon>Bacteria</taxon>
        <taxon>Pseudomonadati</taxon>
        <taxon>Pseudomonadota</taxon>
        <taxon>Alphaproteobacteria</taxon>
        <taxon>Rhodobacterales</taxon>
        <taxon>Rhodobacter group</taxon>
        <taxon>Rhodobacter</taxon>
    </lineage>
</organism>
<evidence type="ECO:0000256" key="1">
    <source>
        <dbReference type="ARBA" id="ARBA00022448"/>
    </source>
</evidence>
<dbReference type="InterPro" id="IPR012340">
    <property type="entry name" value="NA-bd_OB-fold"/>
</dbReference>
<dbReference type="SMART" id="SM00382">
    <property type="entry name" value="AAA"/>
    <property type="match status" value="1"/>
</dbReference>
<dbReference type="SUPFAM" id="SSF50331">
    <property type="entry name" value="MOP-like"/>
    <property type="match status" value="1"/>
</dbReference>
<dbReference type="InterPro" id="IPR050093">
    <property type="entry name" value="ABC_SmlMolc_Importer"/>
</dbReference>
<evidence type="ECO:0000313" key="5">
    <source>
        <dbReference type="EMBL" id="MFD2174372.1"/>
    </source>
</evidence>
<protein>
    <submittedName>
        <fullName evidence="5">ABC transporter ATP-binding protein</fullName>
    </submittedName>
</protein>
<evidence type="ECO:0000259" key="4">
    <source>
        <dbReference type="PROSITE" id="PS50893"/>
    </source>
</evidence>
<feature type="domain" description="ABC transporter" evidence="4">
    <location>
        <begin position="13"/>
        <end position="245"/>
    </location>
</feature>
<dbReference type="InterPro" id="IPR008995">
    <property type="entry name" value="Mo/tungstate-bd_C_term_dom"/>
</dbReference>
<dbReference type="InterPro" id="IPR013611">
    <property type="entry name" value="Transp-assoc_OB_typ2"/>
</dbReference>
<comment type="caution">
    <text evidence="5">The sequence shown here is derived from an EMBL/GenBank/DDBJ whole genome shotgun (WGS) entry which is preliminary data.</text>
</comment>
<evidence type="ECO:0000256" key="2">
    <source>
        <dbReference type="ARBA" id="ARBA00022741"/>
    </source>
</evidence>
<dbReference type="PROSITE" id="PS00211">
    <property type="entry name" value="ABC_TRANSPORTER_1"/>
    <property type="match status" value="1"/>
</dbReference>
<dbReference type="SUPFAM" id="SSF52540">
    <property type="entry name" value="P-loop containing nucleoside triphosphate hydrolases"/>
    <property type="match status" value="1"/>
</dbReference>
<proteinExistence type="predicted"/>
<evidence type="ECO:0000313" key="6">
    <source>
        <dbReference type="Proteomes" id="UP001597413"/>
    </source>
</evidence>
<dbReference type="Pfam" id="PF00005">
    <property type="entry name" value="ABC_tran"/>
    <property type="match status" value="1"/>
</dbReference>
<dbReference type="InterPro" id="IPR003439">
    <property type="entry name" value="ABC_transporter-like_ATP-bd"/>
</dbReference>
<dbReference type="PROSITE" id="PS50893">
    <property type="entry name" value="ABC_TRANSPORTER_2"/>
    <property type="match status" value="1"/>
</dbReference>
<keyword evidence="3 5" id="KW-0067">ATP-binding</keyword>